<reference evidence="1" key="1">
    <citation type="submission" date="2020-04" db="EMBL/GenBank/DDBJ databases">
        <title>Hybrid Assembly of Korean Phytophthora infestans isolates.</title>
        <authorList>
            <person name="Prokchorchik M."/>
            <person name="Lee Y."/>
            <person name="Seo J."/>
            <person name="Cho J.-H."/>
            <person name="Park Y.-E."/>
            <person name="Jang D.-C."/>
            <person name="Im J.-S."/>
            <person name="Choi J.-G."/>
            <person name="Park H.-J."/>
            <person name="Lee G.-B."/>
            <person name="Lee Y.-G."/>
            <person name="Hong S.-Y."/>
            <person name="Cho K."/>
            <person name="Sohn K.H."/>
        </authorList>
    </citation>
    <scope>NUCLEOTIDE SEQUENCE</scope>
    <source>
        <strain evidence="1">KR_1_A1</strain>
    </source>
</reference>
<evidence type="ECO:0000313" key="1">
    <source>
        <dbReference type="EMBL" id="KAF4029613.1"/>
    </source>
</evidence>
<evidence type="ECO:0000313" key="2">
    <source>
        <dbReference type="Proteomes" id="UP000602510"/>
    </source>
</evidence>
<gene>
    <name evidence="1" type="ORF">GN244_ATG18708</name>
</gene>
<accession>A0A833W4M8</accession>
<keyword evidence="2" id="KW-1185">Reference proteome</keyword>
<organism evidence="1 2">
    <name type="scientific">Phytophthora infestans</name>
    <name type="common">Potato late blight agent</name>
    <name type="synonym">Botrytis infestans</name>
    <dbReference type="NCBI Taxonomy" id="4787"/>
    <lineage>
        <taxon>Eukaryota</taxon>
        <taxon>Sar</taxon>
        <taxon>Stramenopiles</taxon>
        <taxon>Oomycota</taxon>
        <taxon>Peronosporomycetes</taxon>
        <taxon>Peronosporales</taxon>
        <taxon>Peronosporaceae</taxon>
        <taxon>Phytophthora</taxon>
    </lineage>
</organism>
<dbReference type="AlphaFoldDB" id="A0A833W4M8"/>
<dbReference type="Proteomes" id="UP000602510">
    <property type="component" value="Unassembled WGS sequence"/>
</dbReference>
<protein>
    <submittedName>
        <fullName evidence="1">Uncharacterized protein</fullName>
    </submittedName>
</protein>
<dbReference type="EMBL" id="WSZM01000795">
    <property type="protein sequence ID" value="KAF4029613.1"/>
    <property type="molecule type" value="Genomic_DNA"/>
</dbReference>
<sequence>MHIRESESRLQEQGDRFDLMRTALSECGLSLKDDPRCTQYILNGYKQAHLLEESIFQTRQEEADRRTRKEQLAAFIKTLPELFVQYMESYRLECHHDETRARQQAEGHNSLFGALVERGLELRSNSHLCRDFISNGSG</sequence>
<comment type="caution">
    <text evidence="1">The sequence shown here is derived from an EMBL/GenBank/DDBJ whole genome shotgun (WGS) entry which is preliminary data.</text>
</comment>
<name>A0A833W4M8_PHYIN</name>
<proteinExistence type="predicted"/>